<keyword evidence="1" id="KW-0812">Transmembrane</keyword>
<proteinExistence type="predicted"/>
<sequence length="164" mass="17406">MAASGVWFVGICALALAATRRRNRSRRNRADGVDTANVEQSPVFLDPRTVYLRPRTWAGICVTTVAVLLSTAIGGALVGIATGAVVALAAFVPRGRRVLLAAPIVALGSVVLLYVGLQVRRHLQPGVEWPSGFGPVHELALIAVLCVVSETVLRFAARKWAKDA</sequence>
<gene>
    <name evidence="2" type="ORF">UFOPK1835_02187</name>
</gene>
<feature type="transmembrane region" description="Helical" evidence="1">
    <location>
        <begin position="98"/>
        <end position="119"/>
    </location>
</feature>
<evidence type="ECO:0000256" key="1">
    <source>
        <dbReference type="SAM" id="Phobius"/>
    </source>
</evidence>
<keyword evidence="1" id="KW-1133">Transmembrane helix</keyword>
<feature type="transmembrane region" description="Helical" evidence="1">
    <location>
        <begin position="57"/>
        <end position="86"/>
    </location>
</feature>
<accession>A0A6J6IQ42</accession>
<dbReference type="EMBL" id="CAEZUP010000160">
    <property type="protein sequence ID" value="CAB4626751.1"/>
    <property type="molecule type" value="Genomic_DNA"/>
</dbReference>
<keyword evidence="1" id="KW-0472">Membrane</keyword>
<protein>
    <submittedName>
        <fullName evidence="2">Unannotated protein</fullName>
    </submittedName>
</protein>
<dbReference type="AlphaFoldDB" id="A0A6J6IQ42"/>
<evidence type="ECO:0000313" key="2">
    <source>
        <dbReference type="EMBL" id="CAB4626751.1"/>
    </source>
</evidence>
<name>A0A6J6IQ42_9ZZZZ</name>
<organism evidence="2">
    <name type="scientific">freshwater metagenome</name>
    <dbReference type="NCBI Taxonomy" id="449393"/>
    <lineage>
        <taxon>unclassified sequences</taxon>
        <taxon>metagenomes</taxon>
        <taxon>ecological metagenomes</taxon>
    </lineage>
</organism>
<reference evidence="2" key="1">
    <citation type="submission" date="2020-05" db="EMBL/GenBank/DDBJ databases">
        <authorList>
            <person name="Chiriac C."/>
            <person name="Salcher M."/>
            <person name="Ghai R."/>
            <person name="Kavagutti S V."/>
        </authorList>
    </citation>
    <scope>NUCLEOTIDE SEQUENCE</scope>
</reference>